<name>A0A4R1HV20_PSEEN</name>
<comment type="caution">
    <text evidence="1">The sequence shown here is derived from an EMBL/GenBank/DDBJ whole genome shotgun (WGS) entry which is preliminary data.</text>
</comment>
<protein>
    <recommendedName>
        <fullName evidence="3">NACHT domain-containing protein</fullName>
    </recommendedName>
</protein>
<sequence>MVQALALDCIGPGIQVFGRGPDGGREATFDGEVHLDGKAKWDGYGVIQAKYRDRLTGTSEDQKWFFEQVTAELDAWIKPTSRRKLNPPKYLIIATNVPLTAVAESGGIDRLDKLVTVYRDMQDKDGNRIGLPDLLDHALWHAEYLDRLLEGSEDIRHAYADLVLPGDVLSRLFGVLDGHERRIAESWIGHLSRAIADDSSVELGESGDMANTPLKLADVAVDLPAQTDSASLTTAISAVIARSDHILHPALHPAANDRMIMLGGPGSGKSTLSRIICQIYRSSMLASYAPGHITRQTSRLAGDVQQMLLAGGLSQPTLHRLPVRVVLGKYADAVSKFRQLTLLQHVTDLINQRASEDVSVADVKALMRKWPTLVALDGLDEVSSASVRADVSIKIADFLEEMAAAQIDIMMLCTSRPIGYEDDPRVDFEHLNLVPLSTQDAIRYARRLLEKRFEASPERQEQTLQRLSHAAKSDDTAKVMTTPLQVTILALILEQRTRAPASRWALFSAYYDTIFARECNKAGELGVLLERYRSQVNGLHEQCALTIHCRAEREGQAESILPIDAVERIARDILVEDGYTSTDIDPLIGQLLRLARERLVLMVPRQSGVAFEVRSLTEFFAARALMAGEDAADRLQTLITSAHWSNTWLLASGYIFNDRRGMRDAVVARLDRIDQLLWAHRLVMPGAALAIDALADGFAAHAPGYELQLTQSAMRLLNGPIGEHITRLARTLAPLMAESRDIRSAVNQEVDARIAQGTPGSLRAFLSGLVDSDTDAIAAAATSKLADYDEERGPELHPDYTSDATDEFCIGEDLNSRLVSVGTPKRRLTASSDPSRILTISYDGTPATAWVIPAREILIEYVMSISDKRSQIRKILSDAMQRDDVSYSLLEDG</sequence>
<dbReference type="Proteomes" id="UP000295560">
    <property type="component" value="Unassembled WGS sequence"/>
</dbReference>
<dbReference type="EMBL" id="SMFZ01000001">
    <property type="protein sequence ID" value="TCK25223.1"/>
    <property type="molecule type" value="Genomic_DNA"/>
</dbReference>
<dbReference type="InterPro" id="IPR027417">
    <property type="entry name" value="P-loop_NTPase"/>
</dbReference>
<gene>
    <name evidence="1" type="ORF">EV378_1023</name>
</gene>
<keyword evidence="2" id="KW-1185">Reference proteome</keyword>
<evidence type="ECO:0000313" key="1">
    <source>
        <dbReference type="EMBL" id="TCK25223.1"/>
    </source>
</evidence>
<evidence type="ECO:0008006" key="3">
    <source>
        <dbReference type="Google" id="ProtNLM"/>
    </source>
</evidence>
<accession>A0A4R1HV20</accession>
<proteinExistence type="predicted"/>
<reference evidence="1 2" key="1">
    <citation type="submission" date="2019-03" db="EMBL/GenBank/DDBJ databases">
        <title>Sequencing the genomes of 1000 actinobacteria strains.</title>
        <authorList>
            <person name="Klenk H.-P."/>
        </authorList>
    </citation>
    <scope>NUCLEOTIDE SEQUENCE [LARGE SCALE GENOMIC DNA]</scope>
    <source>
        <strain evidence="1 2">DSM 44969</strain>
    </source>
</reference>
<organism evidence="1 2">
    <name type="scientific">Pseudonocardia endophytica</name>
    <dbReference type="NCBI Taxonomy" id="401976"/>
    <lineage>
        <taxon>Bacteria</taxon>
        <taxon>Bacillati</taxon>
        <taxon>Actinomycetota</taxon>
        <taxon>Actinomycetes</taxon>
        <taxon>Pseudonocardiales</taxon>
        <taxon>Pseudonocardiaceae</taxon>
        <taxon>Pseudonocardia</taxon>
    </lineage>
</organism>
<dbReference type="AlphaFoldDB" id="A0A4R1HV20"/>
<evidence type="ECO:0000313" key="2">
    <source>
        <dbReference type="Proteomes" id="UP000295560"/>
    </source>
</evidence>
<dbReference type="Gene3D" id="3.40.50.300">
    <property type="entry name" value="P-loop containing nucleotide triphosphate hydrolases"/>
    <property type="match status" value="1"/>
</dbReference>
<dbReference type="SUPFAM" id="SSF52540">
    <property type="entry name" value="P-loop containing nucleoside triphosphate hydrolases"/>
    <property type="match status" value="2"/>
</dbReference>